<protein>
    <submittedName>
        <fullName evidence="2">Alpha-tocopherol transfer protein-like</fullName>
    </submittedName>
</protein>
<name>E2C3S4_HARSA</name>
<dbReference type="InParanoid" id="E2C3S4"/>
<evidence type="ECO:0000259" key="1">
    <source>
        <dbReference type="PROSITE" id="PS50191"/>
    </source>
</evidence>
<dbReference type="GO" id="GO:0016020">
    <property type="term" value="C:membrane"/>
    <property type="evidence" value="ECO:0007669"/>
    <property type="project" value="TreeGrafter"/>
</dbReference>
<dbReference type="OrthoDB" id="75724at2759"/>
<dbReference type="OMA" id="MPIFISA"/>
<dbReference type="Proteomes" id="UP000008237">
    <property type="component" value="Unassembled WGS sequence"/>
</dbReference>
<dbReference type="InterPro" id="IPR036865">
    <property type="entry name" value="CRAL-TRIO_dom_sf"/>
</dbReference>
<dbReference type="Pfam" id="PF00650">
    <property type="entry name" value="CRAL_TRIO"/>
    <property type="match status" value="1"/>
</dbReference>
<gene>
    <name evidence="2" type="ORF">EAI_14439</name>
</gene>
<accession>E2C3S4</accession>
<dbReference type="EMBL" id="GL452364">
    <property type="protein sequence ID" value="EFN77310.1"/>
    <property type="molecule type" value="Genomic_DNA"/>
</dbReference>
<dbReference type="PANTHER" id="PTHR10174">
    <property type="entry name" value="ALPHA-TOCOPHEROL TRANSFER PROTEIN-RELATED"/>
    <property type="match status" value="1"/>
</dbReference>
<feature type="domain" description="CRAL-TRIO" evidence="1">
    <location>
        <begin position="4"/>
        <end position="172"/>
    </location>
</feature>
<evidence type="ECO:0000313" key="2">
    <source>
        <dbReference type="EMBL" id="EFN77310.1"/>
    </source>
</evidence>
<dbReference type="Gene3D" id="1.10.8.20">
    <property type="entry name" value="N-terminal domain of phosphatidylinositol transfer protein sec14p"/>
    <property type="match status" value="1"/>
</dbReference>
<reference evidence="2 3" key="1">
    <citation type="journal article" date="2010" name="Science">
        <title>Genomic comparison of the ants Camponotus floridanus and Harpegnathos saltator.</title>
        <authorList>
            <person name="Bonasio R."/>
            <person name="Zhang G."/>
            <person name="Ye C."/>
            <person name="Mutti N.S."/>
            <person name="Fang X."/>
            <person name="Qin N."/>
            <person name="Donahue G."/>
            <person name="Yang P."/>
            <person name="Li Q."/>
            <person name="Li C."/>
            <person name="Zhang P."/>
            <person name="Huang Z."/>
            <person name="Berger S.L."/>
            <person name="Reinberg D."/>
            <person name="Wang J."/>
            <person name="Liebig J."/>
        </authorList>
    </citation>
    <scope>NUCLEOTIDE SEQUENCE [LARGE SCALE GENOMIC DNA]</scope>
    <source>
        <strain evidence="2 3">R22 G/1</strain>
    </source>
</reference>
<dbReference type="PANTHER" id="PTHR10174:SF130">
    <property type="entry name" value="ALPHA-TOCOPHEROL TRANSFER PROTEIN-LIKE"/>
    <property type="match status" value="1"/>
</dbReference>
<dbReference type="AlphaFoldDB" id="E2C3S4"/>
<dbReference type="Gene3D" id="3.40.525.10">
    <property type="entry name" value="CRAL-TRIO lipid binding domain"/>
    <property type="match status" value="1"/>
</dbReference>
<organism evidence="3">
    <name type="scientific">Harpegnathos saltator</name>
    <name type="common">Jerdon's jumping ant</name>
    <dbReference type="NCBI Taxonomy" id="610380"/>
    <lineage>
        <taxon>Eukaryota</taxon>
        <taxon>Metazoa</taxon>
        <taxon>Ecdysozoa</taxon>
        <taxon>Arthropoda</taxon>
        <taxon>Hexapoda</taxon>
        <taxon>Insecta</taxon>
        <taxon>Pterygota</taxon>
        <taxon>Neoptera</taxon>
        <taxon>Endopterygota</taxon>
        <taxon>Hymenoptera</taxon>
        <taxon>Apocrita</taxon>
        <taxon>Aculeata</taxon>
        <taxon>Formicoidea</taxon>
        <taxon>Formicidae</taxon>
        <taxon>Ponerinae</taxon>
        <taxon>Ponerini</taxon>
        <taxon>Harpegnathos</taxon>
    </lineage>
</organism>
<dbReference type="InterPro" id="IPR001251">
    <property type="entry name" value="CRAL-TRIO_dom"/>
</dbReference>
<dbReference type="PROSITE" id="PS50191">
    <property type="entry name" value="CRAL_TRIO"/>
    <property type="match status" value="1"/>
</dbReference>
<dbReference type="CDD" id="cd00170">
    <property type="entry name" value="SEC14"/>
    <property type="match status" value="1"/>
</dbReference>
<sequence length="172" mass="19723">MTEEEEVLQILEKGSIKEHLSQRLKNAPQVMLSGHRITIEIEELDEFYIQKAKEELRETPEIVAQSIKELKELIAGEINVRITDTDEFYTIFLRCCKWHAQKAFSLVAGGHVIIDLEGLSLSQVSYFSPSFAKMVTDFIQTALPCRLKSINIVNQSFLFNVVFALFKPFLQV</sequence>
<keyword evidence="3" id="KW-1185">Reference proteome</keyword>
<dbReference type="GO" id="GO:1902936">
    <property type="term" value="F:phosphatidylinositol bisphosphate binding"/>
    <property type="evidence" value="ECO:0007669"/>
    <property type="project" value="TreeGrafter"/>
</dbReference>
<dbReference type="SUPFAM" id="SSF52087">
    <property type="entry name" value="CRAL/TRIO domain"/>
    <property type="match status" value="1"/>
</dbReference>
<evidence type="ECO:0000313" key="3">
    <source>
        <dbReference type="Proteomes" id="UP000008237"/>
    </source>
</evidence>
<proteinExistence type="predicted"/>